<evidence type="ECO:0000256" key="2">
    <source>
        <dbReference type="SAM" id="SignalP"/>
    </source>
</evidence>
<accession>A0AA42BX18</accession>
<evidence type="ECO:0000313" key="3">
    <source>
        <dbReference type="EMBL" id="MCS5727913.1"/>
    </source>
</evidence>
<sequence length="177" mass="16923">MIKKALAGVVLAVLAVFAVPAAAQAYVPTPPPGVTVGPGGTVTVNFTGFAPNEDVSFTLTGESAASATLASVVAAVETSPALIKQANAEGAVSVTVTLPKNASGSYTLTATGLSSGAVANAFITVTSGGGGTGATGGLPNTGAMDPALGLWAGGGLLALGAAFVVVLTVVRRQKASV</sequence>
<keyword evidence="1" id="KW-0812">Transmembrane</keyword>
<keyword evidence="4" id="KW-1185">Reference proteome</keyword>
<protein>
    <submittedName>
        <fullName evidence="3">LPXTG cell wall anchor domain-containing protein</fullName>
    </submittedName>
</protein>
<dbReference type="NCBIfam" id="TIGR01167">
    <property type="entry name" value="LPXTG_anchor"/>
    <property type="match status" value="1"/>
</dbReference>
<feature type="chain" id="PRO_5041320759" evidence="2">
    <location>
        <begin position="26"/>
        <end position="177"/>
    </location>
</feature>
<evidence type="ECO:0000256" key="1">
    <source>
        <dbReference type="SAM" id="Phobius"/>
    </source>
</evidence>
<name>A0AA42BX18_9MICO</name>
<gene>
    <name evidence="3" type="ORF">N1028_18605</name>
</gene>
<evidence type="ECO:0000313" key="4">
    <source>
        <dbReference type="Proteomes" id="UP001165587"/>
    </source>
</evidence>
<dbReference type="EMBL" id="JANLCK010000016">
    <property type="protein sequence ID" value="MCS5727913.1"/>
    <property type="molecule type" value="Genomic_DNA"/>
</dbReference>
<reference evidence="3" key="1">
    <citation type="submission" date="2022-08" db="EMBL/GenBank/DDBJ databases">
        <authorList>
            <person name="Deng Y."/>
            <person name="Han X.-F."/>
            <person name="Zhang Y.-Q."/>
        </authorList>
    </citation>
    <scope>NUCLEOTIDE SEQUENCE</scope>
    <source>
        <strain evidence="3">CPCC 203407</strain>
    </source>
</reference>
<feature type="transmembrane region" description="Helical" evidence="1">
    <location>
        <begin position="148"/>
        <end position="170"/>
    </location>
</feature>
<proteinExistence type="predicted"/>
<keyword evidence="1" id="KW-1133">Transmembrane helix</keyword>
<dbReference type="Proteomes" id="UP001165587">
    <property type="component" value="Unassembled WGS sequence"/>
</dbReference>
<organism evidence="3 4">
    <name type="scientific">Herbiconiux oxytropis</name>
    <dbReference type="NCBI Taxonomy" id="2970915"/>
    <lineage>
        <taxon>Bacteria</taxon>
        <taxon>Bacillati</taxon>
        <taxon>Actinomycetota</taxon>
        <taxon>Actinomycetes</taxon>
        <taxon>Micrococcales</taxon>
        <taxon>Microbacteriaceae</taxon>
        <taxon>Herbiconiux</taxon>
    </lineage>
</organism>
<dbReference type="AlphaFoldDB" id="A0AA42BX18"/>
<comment type="caution">
    <text evidence="3">The sequence shown here is derived from an EMBL/GenBank/DDBJ whole genome shotgun (WGS) entry which is preliminary data.</text>
</comment>
<keyword evidence="1" id="KW-0472">Membrane</keyword>
<keyword evidence="2" id="KW-0732">Signal</keyword>
<feature type="signal peptide" evidence="2">
    <location>
        <begin position="1"/>
        <end position="25"/>
    </location>
</feature>
<dbReference type="RefSeq" id="WP_259531010.1">
    <property type="nucleotide sequence ID" value="NZ_JANLCK010000016.1"/>
</dbReference>